<accession>A0A4R6K045</accession>
<dbReference type="Gene3D" id="3.40.220.10">
    <property type="entry name" value="Leucine Aminopeptidase, subunit E, domain 1"/>
    <property type="match status" value="1"/>
</dbReference>
<proteinExistence type="predicted"/>
<comment type="caution">
    <text evidence="3">The sequence shown here is derived from an EMBL/GenBank/DDBJ whole genome shotgun (WGS) entry which is preliminary data.</text>
</comment>
<dbReference type="EMBL" id="SNWR01000001">
    <property type="protein sequence ID" value="TDO41421.1"/>
    <property type="molecule type" value="Genomic_DNA"/>
</dbReference>
<feature type="domain" description="Macro" evidence="2">
    <location>
        <begin position="1"/>
        <end position="163"/>
    </location>
</feature>
<dbReference type="CDD" id="cd02901">
    <property type="entry name" value="Macro_Poa1p-like"/>
    <property type="match status" value="1"/>
</dbReference>
<gene>
    <name evidence="3" type="ORF">C8E87_5153</name>
</gene>
<dbReference type="SMART" id="SM00506">
    <property type="entry name" value="A1pp"/>
    <property type="match status" value="1"/>
</dbReference>
<protein>
    <submittedName>
        <fullName evidence="3">O-acetyl-ADP-ribose deacetylase (Regulator of RNase III)</fullName>
    </submittedName>
</protein>
<comment type="catalytic activity">
    <reaction evidence="1">
        <text>an N-(ADP-alpha-D-ribosyl)-thymidine in DNA + H2O = a thymidine in DNA + ADP-D-ribose</text>
        <dbReference type="Rhea" id="RHEA:71655"/>
        <dbReference type="Rhea" id="RHEA-COMP:13556"/>
        <dbReference type="Rhea" id="RHEA-COMP:18051"/>
        <dbReference type="ChEBI" id="CHEBI:15377"/>
        <dbReference type="ChEBI" id="CHEBI:57967"/>
        <dbReference type="ChEBI" id="CHEBI:137386"/>
        <dbReference type="ChEBI" id="CHEBI:191199"/>
    </reaction>
    <physiologicalReaction direction="left-to-right" evidence="1">
        <dbReference type="Rhea" id="RHEA:71656"/>
    </physiologicalReaction>
</comment>
<dbReference type="PANTHER" id="PTHR12521">
    <property type="entry name" value="PROTEIN C6ORF130"/>
    <property type="match status" value="1"/>
</dbReference>
<evidence type="ECO:0000313" key="4">
    <source>
        <dbReference type="Proteomes" id="UP000294901"/>
    </source>
</evidence>
<dbReference type="Proteomes" id="UP000294901">
    <property type="component" value="Unassembled WGS sequence"/>
</dbReference>
<dbReference type="PANTHER" id="PTHR12521:SF0">
    <property type="entry name" value="ADP-RIBOSE GLYCOHYDROLASE OARD1"/>
    <property type="match status" value="1"/>
</dbReference>
<dbReference type="SUPFAM" id="SSF52949">
    <property type="entry name" value="Macro domain-like"/>
    <property type="match status" value="1"/>
</dbReference>
<sequence>MIEEAHGNLLTADTDALVNTVNTVGVMGKGIALQFKRAFPANFRAYRAACARGEVQLGRVWVFDTGVMGPRRYLLNFPTKQHWRSHSRLADIASGLDSLVTVIKERGIESVAIPALGCGNGGLEWSDVRPLIEKACGRMPDVRVVVYPPEGAPSADAMPNATPRPALTPPRALLMSAVDRYLVRARLQEVREGISELEIQKLAYFLQILGAPLRLSFVRGTYGPYAAQLSHALDALEGHHLTGLGDRSARVTEFAPINPVRESVDEAEQQLAGRPDDLERLDALLELVEGFETPYSLELLATVHFASGHEPRTDDPAALADRVASWSLRKARLFTGKHVALAAGRLAEQGLLPAVPSRPTS</sequence>
<dbReference type="GO" id="GO:0140291">
    <property type="term" value="P:peptidyl-glutamate ADP-deribosylation"/>
    <property type="evidence" value="ECO:0007669"/>
    <property type="project" value="TreeGrafter"/>
</dbReference>
<dbReference type="InterPro" id="IPR002589">
    <property type="entry name" value="Macro_dom"/>
</dbReference>
<dbReference type="OrthoDB" id="9780211at2"/>
<dbReference type="RefSeq" id="WP_133875445.1">
    <property type="nucleotide sequence ID" value="NZ_BOMD01000029.1"/>
</dbReference>
<name>A0A4R6K045_9ACTN</name>
<reference evidence="3 4" key="1">
    <citation type="submission" date="2019-03" db="EMBL/GenBank/DDBJ databases">
        <title>Sequencing the genomes of 1000 actinobacteria strains.</title>
        <authorList>
            <person name="Klenk H.-P."/>
        </authorList>
    </citation>
    <scope>NUCLEOTIDE SEQUENCE [LARGE SCALE GENOMIC DNA]</scope>
    <source>
        <strain evidence="3 4">DSM 43805</strain>
    </source>
</reference>
<dbReference type="AlphaFoldDB" id="A0A4R6K045"/>
<keyword evidence="4" id="KW-1185">Reference proteome</keyword>
<evidence type="ECO:0000256" key="1">
    <source>
        <dbReference type="ARBA" id="ARBA00035885"/>
    </source>
</evidence>
<evidence type="ECO:0000259" key="2">
    <source>
        <dbReference type="PROSITE" id="PS51154"/>
    </source>
</evidence>
<organism evidence="3 4">
    <name type="scientific">Paractinoplanes brasiliensis</name>
    <dbReference type="NCBI Taxonomy" id="52695"/>
    <lineage>
        <taxon>Bacteria</taxon>
        <taxon>Bacillati</taxon>
        <taxon>Actinomycetota</taxon>
        <taxon>Actinomycetes</taxon>
        <taxon>Micromonosporales</taxon>
        <taxon>Micromonosporaceae</taxon>
        <taxon>Paractinoplanes</taxon>
    </lineage>
</organism>
<dbReference type="PROSITE" id="PS51154">
    <property type="entry name" value="MACRO"/>
    <property type="match status" value="1"/>
</dbReference>
<dbReference type="InterPro" id="IPR043472">
    <property type="entry name" value="Macro_dom-like"/>
</dbReference>
<dbReference type="InterPro" id="IPR050892">
    <property type="entry name" value="ADP-ribose_metab_enzymes"/>
</dbReference>
<dbReference type="Pfam" id="PF01661">
    <property type="entry name" value="Macro"/>
    <property type="match status" value="1"/>
</dbReference>
<evidence type="ECO:0000313" key="3">
    <source>
        <dbReference type="EMBL" id="TDO41421.1"/>
    </source>
</evidence>